<keyword evidence="5" id="KW-0812">Transmembrane</keyword>
<dbReference type="GO" id="GO:0016405">
    <property type="term" value="F:CoA-ligase activity"/>
    <property type="evidence" value="ECO:0007669"/>
    <property type="project" value="TreeGrafter"/>
</dbReference>
<evidence type="ECO:0000256" key="4">
    <source>
        <dbReference type="ARBA" id="ARBA00023140"/>
    </source>
</evidence>
<feature type="domain" description="AMP-binding enzyme C-terminal" evidence="7">
    <location>
        <begin position="456"/>
        <end position="531"/>
    </location>
</feature>
<protein>
    <submittedName>
        <fullName evidence="8">Similar to Luciferin 4-monooxygenase (Photuris pensylvanica)</fullName>
    </submittedName>
</protein>
<dbReference type="InterPro" id="IPR020845">
    <property type="entry name" value="AMP-binding_CS"/>
</dbReference>
<reference evidence="8" key="1">
    <citation type="submission" date="2021-04" db="EMBL/GenBank/DDBJ databases">
        <authorList>
            <person name="Chebbi M.A.C M."/>
        </authorList>
    </citation>
    <scope>NUCLEOTIDE SEQUENCE</scope>
</reference>
<comment type="subcellular location">
    <subcellularLocation>
        <location evidence="1">Peroxisome</location>
    </subcellularLocation>
</comment>
<keyword evidence="4" id="KW-0576">Peroxisome</keyword>
<keyword evidence="9" id="KW-1185">Reference proteome</keyword>
<dbReference type="PANTHER" id="PTHR24096">
    <property type="entry name" value="LONG-CHAIN-FATTY-ACID--COA LIGASE"/>
    <property type="match status" value="1"/>
</dbReference>
<evidence type="ECO:0000256" key="1">
    <source>
        <dbReference type="ARBA" id="ARBA00004275"/>
    </source>
</evidence>
<dbReference type="PROSITE" id="PS00455">
    <property type="entry name" value="AMP_BINDING"/>
    <property type="match status" value="1"/>
</dbReference>
<dbReference type="InterPro" id="IPR045851">
    <property type="entry name" value="AMP-bd_C_sf"/>
</dbReference>
<dbReference type="EMBL" id="CAJNRD030001119">
    <property type="protein sequence ID" value="CAG5089458.1"/>
    <property type="molecule type" value="Genomic_DNA"/>
</dbReference>
<dbReference type="Pfam" id="PF13193">
    <property type="entry name" value="AMP-binding_C"/>
    <property type="match status" value="3"/>
</dbReference>
<keyword evidence="5" id="KW-0472">Membrane</keyword>
<dbReference type="Gene3D" id="3.40.50.12780">
    <property type="entry name" value="N-terminal domain of ligase-like"/>
    <property type="match status" value="4"/>
</dbReference>
<comment type="caution">
    <text evidence="8">The sequence shown here is derived from an EMBL/GenBank/DDBJ whole genome shotgun (WGS) entry which is preliminary data.</text>
</comment>
<feature type="domain" description="AMP-dependent synthetase/ligase" evidence="6">
    <location>
        <begin position="40"/>
        <end position="404"/>
    </location>
</feature>
<feature type="domain" description="AMP-binding enzyme C-terminal" evidence="7">
    <location>
        <begin position="968"/>
        <end position="1043"/>
    </location>
</feature>
<proteinExistence type="inferred from homology"/>
<feature type="domain" description="AMP-dependent synthetase/ligase" evidence="6">
    <location>
        <begin position="576"/>
        <end position="916"/>
    </location>
</feature>
<evidence type="ECO:0000256" key="3">
    <source>
        <dbReference type="ARBA" id="ARBA00022598"/>
    </source>
</evidence>
<dbReference type="SUPFAM" id="SSF56801">
    <property type="entry name" value="Acetyl-CoA synthetase-like"/>
    <property type="match status" value="3"/>
</dbReference>
<name>A0A8J2MKC9_COTCN</name>
<dbReference type="GO" id="GO:0005777">
    <property type="term" value="C:peroxisome"/>
    <property type="evidence" value="ECO:0007669"/>
    <property type="project" value="UniProtKB-SubCell"/>
</dbReference>
<dbReference type="InterPro" id="IPR042099">
    <property type="entry name" value="ANL_N_sf"/>
</dbReference>
<dbReference type="Gene3D" id="3.30.300.30">
    <property type="match status" value="3"/>
</dbReference>
<evidence type="ECO:0000313" key="9">
    <source>
        <dbReference type="Proteomes" id="UP000786811"/>
    </source>
</evidence>
<evidence type="ECO:0000259" key="7">
    <source>
        <dbReference type="Pfam" id="PF13193"/>
    </source>
</evidence>
<evidence type="ECO:0000256" key="5">
    <source>
        <dbReference type="SAM" id="Phobius"/>
    </source>
</evidence>
<evidence type="ECO:0000256" key="2">
    <source>
        <dbReference type="ARBA" id="ARBA00006432"/>
    </source>
</evidence>
<dbReference type="Proteomes" id="UP000786811">
    <property type="component" value="Unassembled WGS sequence"/>
</dbReference>
<organism evidence="8 9">
    <name type="scientific">Cotesia congregata</name>
    <name type="common">Parasitoid wasp</name>
    <name type="synonym">Apanteles congregatus</name>
    <dbReference type="NCBI Taxonomy" id="51543"/>
    <lineage>
        <taxon>Eukaryota</taxon>
        <taxon>Metazoa</taxon>
        <taxon>Ecdysozoa</taxon>
        <taxon>Arthropoda</taxon>
        <taxon>Hexapoda</taxon>
        <taxon>Insecta</taxon>
        <taxon>Pterygota</taxon>
        <taxon>Neoptera</taxon>
        <taxon>Endopterygota</taxon>
        <taxon>Hymenoptera</taxon>
        <taxon>Apocrita</taxon>
        <taxon>Ichneumonoidea</taxon>
        <taxon>Braconidae</taxon>
        <taxon>Microgastrinae</taxon>
        <taxon>Cotesia</taxon>
    </lineage>
</organism>
<evidence type="ECO:0000313" key="8">
    <source>
        <dbReference type="EMBL" id="CAG5089458.1"/>
    </source>
</evidence>
<accession>A0A8J2MKC9</accession>
<dbReference type="InterPro" id="IPR025110">
    <property type="entry name" value="AMP-bd_C"/>
</dbReference>
<keyword evidence="3" id="KW-0436">Ligase</keyword>
<evidence type="ECO:0000259" key="6">
    <source>
        <dbReference type="Pfam" id="PF00501"/>
    </source>
</evidence>
<feature type="domain" description="AMP-dependent synthetase/ligase" evidence="6">
    <location>
        <begin position="1114"/>
        <end position="1317"/>
    </location>
</feature>
<feature type="transmembrane region" description="Helical" evidence="5">
    <location>
        <begin position="233"/>
        <end position="254"/>
    </location>
</feature>
<dbReference type="PANTHER" id="PTHR24096:SF149">
    <property type="entry name" value="AMP-BINDING DOMAIN-CONTAINING PROTEIN-RELATED"/>
    <property type="match status" value="1"/>
</dbReference>
<dbReference type="Pfam" id="PF00501">
    <property type="entry name" value="AMP-binding"/>
    <property type="match status" value="3"/>
</dbReference>
<sequence>MEQKSGKEVPEAVFENGIWKGTKINFPEGYHRIGKRILAQLRKYPDFIGQIDGASGKKDTYQMMSDRSIRCALWLKKQGIKTGDVVGFCSKNHLDSCIPFFASFFMGAIFNPWWDSSLDEELVLYFLKTANPKVLFIDEESAEIIMKTLEKNNYALPVVVFGQKTGLLFFEDILKAQNDEQVTTFECTDTEAEEPAIIMYTSGTTSNPKGALHSNRSLAHIISHYPTDNTSQIILWFSTLCWISGIMVTLRSIFYKYTMINSHHTSEEDACRFIEKYKVTRIMMGTSFANRFSKRPNVWNYDLSSLSLLMVGGGVLSKEITKFLHKLFKNAEIHVLYGSTEFGITVVTGPNSPKVIAPKGLVSCGRALANVEIKIVDPETNKILGPNEEGELYCRAPTLLTCYWNNPLATEEVFDSNGWFCSGDLGYYDEDGDIFIVERIKELIKYRLHHVAPAAIENVIQELPGVAEVAVVAKPNLEDLEQPMAFVTRVPGMEITENEIHEAVEKKLHDKMKLRGGICFLDKMPYTTSKKIAKKELRRMAKALIPEPTYENGIWKGGKVEMPDGYYKIGERILNQFKKYPDFIGQIDGTTGRKDTYTDMGDRSIRCALWLKKQGVSPGDIVGVCSKIHLDSCIPVYASFYIGAIFNPWWDSCLDEELVENLIETAQPKVLFIDENYADVIIKTITKMGCSLQIVIFGKKNGYLSFEDVLKTQTNEDVEKFECTKVEPKDPVFLVYTSGTLGFPKGVLHSYHSVAHMLRYYADDDIPSIDLYFSRLCWISGTRTVLRSIIFKATMIVTRLWMGTPILNRFIKIKGIEKYDLSSVKLVSYGGAAANGQTIRMLPRLFKNADFSARYGATEVGTATIGSTRSDKFDSCGKVFFNVEIKVIDPVTNKILGPNEKGELCILSPKLMIDYWKNPAKIEEIVDSDGWYHSGDLGYHDKAGVFFIETRIKDSIRCYLFDVIPRAVENVIEGCPGVAEVAVVAKPSFEHYQVPMAFVTKIPGMHITEKEIIEFVEKNLSNEVRLLGGVCFLDKMPCTPSRKIAKHRLYAMARTISKQQTREIPKPVCVDRIWKGFKVSLPEGFFKIGEKIYTQFKKFPDFVAQEPFSIPDLVMYFVKTTNPKVLFCDEDNAEIIIKALKTMESSLPVVFFSEKFNMPFQDILKAPSAEEVNKFECTKIEAKDPMIILYTSGTMSYPKGALHTYQSFVSMISYYPPDTTPQIVLWFSGLCWMSGLLTVLRSIIAKATMIVYHNLSEEDACRLVEKYKVTRMSMGASTANRLSKTKEAWKYDVSSLKIVSYGGGIATKEVIEALKNLIMGPNEQGELCCRTLMLMTRYWNNPTATEEVIDSEGWYHTGDLGYYDEDGDFFIVERIKELIKYRLHHVAPAAIENVIQELPGVAEVAVVAKPSLEDLELPMAFVTRVPGMQVTETEIHEAVEKNLQDRMKLRGGICFLDKMPYTTSKKISKRELRAMAKDMVKKA</sequence>
<dbReference type="OrthoDB" id="10253869at2759"/>
<dbReference type="InterPro" id="IPR000873">
    <property type="entry name" value="AMP-dep_synth/lig_dom"/>
</dbReference>
<gene>
    <name evidence="8" type="ORF">HICCMSTLAB_LOCUS5246</name>
</gene>
<feature type="domain" description="AMP-binding enzyme C-terminal" evidence="7">
    <location>
        <begin position="1391"/>
        <end position="1466"/>
    </location>
</feature>
<comment type="similarity">
    <text evidence="2">Belongs to the ATP-dependent AMP-binding enzyme family.</text>
</comment>
<keyword evidence="5" id="KW-1133">Transmembrane helix</keyword>